<sequence>MRKIMYYIIFMGLLINSIQGIYGNDIEISNIWESNTLVNLNNGYGKYYIDVDISPSIYVTVINHDSYQHNIILNIKSDEETPSWQSPITPITPNSKKGKVICAKLKFKESGFHKVYISILDENKKILASKTATVYVANPIDIEYISCSDSYINKSNPNIEICNSPWFKIGLKNNKYSQSDYVVKTWIAVVSKDYTKDASKNKNDAGVLYYGENDSKLVYVPKGGESEVSFKIPPISQNDDELKIQVHTSIMGVHDYADGPANTKIKGSSNSNIAVYSRNISNKIFFYPIILKNFEVVTKLNKSTVNILKKYYRDSNIKDDELETMIDHYNYYSNYNDIPRAYLKTEPYLAIVKLTLKNRYNNIASGTISIKNDMHSTTKYINMSGFETREVYMPCYINYSGNKQINITICSAGCYNYIETKNLDISPKKIPIVIIKNITYSYDTNNYIMHNNYADVLVGRTYIMKVTLVNNYNKTLSGNISIKSKFKKVADYYPSETPFTLGARAEKIYYIPIRFNRGANGDLQFTIKTNNALAEFSKTIHFNAHNVKAELYYNDTLNPKIAVANENPVFKQHPVAGCYNTFTAKLDNPLNEKIKCLTWVKVVRGDGHVNITSPKKIIYIPPKGFKTVNFKIKFNEGFNGHILLYAIPTINYNENISNTTPLIVKTIDVVAPLSISNLTYNNSLVHAEIVSNSSNEFPVSIQYNYWIELIKNNVSIFKTKTHTEIITPRGINHIHLKLKKLDNGNYTLKLYVEIPKFIKDNGMYRPMILEKSENIIENGIHKNNTGITQTPISDINNSVDTHSISGIFNHSIPKNENNTTVKKISLFNTIYSFIKNLISTVF</sequence>
<keyword evidence="2" id="KW-1185">Reference proteome</keyword>
<dbReference type="AlphaFoldDB" id="F8AKQ5"/>
<dbReference type="STRING" id="647113.Metok_0405"/>
<evidence type="ECO:0000313" key="2">
    <source>
        <dbReference type="Proteomes" id="UP000009296"/>
    </source>
</evidence>
<dbReference type="HOGENOM" id="CLU_015662_0_0_2"/>
<dbReference type="RefSeq" id="WP_013866578.1">
    <property type="nucleotide sequence ID" value="NC_015636.1"/>
</dbReference>
<dbReference type="KEGG" id="mok:Metok_0405"/>
<organism evidence="1 2">
    <name type="scientific">Methanothermococcus okinawensis (strain DSM 14208 / JCM 11175 / IH1)</name>
    <dbReference type="NCBI Taxonomy" id="647113"/>
    <lineage>
        <taxon>Archaea</taxon>
        <taxon>Methanobacteriati</taxon>
        <taxon>Methanobacteriota</taxon>
        <taxon>Methanomada group</taxon>
        <taxon>Methanococci</taxon>
        <taxon>Methanococcales</taxon>
        <taxon>Methanococcaceae</taxon>
        <taxon>Methanothermococcus</taxon>
    </lineage>
</organism>
<dbReference type="GeneID" id="10772528"/>
<protein>
    <submittedName>
        <fullName evidence="1">Uncharacterized protein</fullName>
    </submittedName>
</protein>
<dbReference type="Proteomes" id="UP000009296">
    <property type="component" value="Chromosome"/>
</dbReference>
<dbReference type="OrthoDB" id="65851at2157"/>
<evidence type="ECO:0000313" key="1">
    <source>
        <dbReference type="EMBL" id="AEH06392.1"/>
    </source>
</evidence>
<gene>
    <name evidence="1" type="ordered locus">Metok_0405</name>
</gene>
<dbReference type="EMBL" id="CP002792">
    <property type="protein sequence ID" value="AEH06392.1"/>
    <property type="molecule type" value="Genomic_DNA"/>
</dbReference>
<dbReference type="eggNOG" id="arCOG05057">
    <property type="taxonomic scope" value="Archaea"/>
</dbReference>
<accession>F8AKQ5</accession>
<reference evidence="1" key="1">
    <citation type="submission" date="2011-05" db="EMBL/GenBank/DDBJ databases">
        <title>Complete sequence of chromosome of Methanothermococcus okinawensis IH1.</title>
        <authorList>
            <consortium name="US DOE Joint Genome Institute"/>
            <person name="Lucas S."/>
            <person name="Han J."/>
            <person name="Lapidus A."/>
            <person name="Cheng J.-F."/>
            <person name="Goodwin L."/>
            <person name="Pitluck S."/>
            <person name="Peters L."/>
            <person name="Mikhailova N."/>
            <person name="Held B."/>
            <person name="Han C."/>
            <person name="Tapia R."/>
            <person name="Land M."/>
            <person name="Hauser L."/>
            <person name="Kyrpides N."/>
            <person name="Ivanova N."/>
            <person name="Pagani I."/>
            <person name="Sieprawska-Lupa M."/>
            <person name="Takai K."/>
            <person name="Miyazaki J."/>
            <person name="Whitman W."/>
            <person name="Woyke T."/>
        </authorList>
    </citation>
    <scope>NUCLEOTIDE SEQUENCE</scope>
    <source>
        <strain evidence="1">IH1</strain>
    </source>
</reference>
<proteinExistence type="predicted"/>
<name>F8AKQ5_METOI</name>